<evidence type="ECO:0000256" key="1">
    <source>
        <dbReference type="ARBA" id="ARBA00004173"/>
    </source>
</evidence>
<evidence type="ECO:0000259" key="6">
    <source>
        <dbReference type="SMART" id="SM01424"/>
    </source>
</evidence>
<feature type="compositionally biased region" description="Basic and acidic residues" evidence="5">
    <location>
        <begin position="756"/>
        <end position="767"/>
    </location>
</feature>
<dbReference type="PANTHER" id="PTHR15751:SF12">
    <property type="entry name" value="TRAFFICKING KINESIN-BINDING PROTEIN MILT"/>
    <property type="match status" value="1"/>
</dbReference>
<feature type="region of interest" description="Disordered" evidence="5">
    <location>
        <begin position="1185"/>
        <end position="1207"/>
    </location>
</feature>
<dbReference type="GO" id="GO:0005739">
    <property type="term" value="C:mitochondrion"/>
    <property type="evidence" value="ECO:0007669"/>
    <property type="project" value="UniProtKB-SubCell"/>
</dbReference>
<evidence type="ECO:0000256" key="4">
    <source>
        <dbReference type="SAM" id="Coils"/>
    </source>
</evidence>
<feature type="compositionally biased region" description="Polar residues" evidence="5">
    <location>
        <begin position="768"/>
        <end position="782"/>
    </location>
</feature>
<dbReference type="GO" id="GO:0031410">
    <property type="term" value="C:cytoplasmic vesicle"/>
    <property type="evidence" value="ECO:0007669"/>
    <property type="project" value="TreeGrafter"/>
</dbReference>
<feature type="region of interest" description="Disordered" evidence="5">
    <location>
        <begin position="738"/>
        <end position="782"/>
    </location>
</feature>
<evidence type="ECO:0000256" key="3">
    <source>
        <dbReference type="ARBA" id="ARBA00023128"/>
    </source>
</evidence>
<gene>
    <name evidence="7" type="ORF">LSAA_11539</name>
</gene>
<reference evidence="7" key="1">
    <citation type="submission" date="2021-02" db="EMBL/GenBank/DDBJ databases">
        <authorList>
            <person name="Bekaert M."/>
        </authorList>
    </citation>
    <scope>NUCLEOTIDE SEQUENCE</scope>
    <source>
        <strain evidence="7">IoA-00</strain>
    </source>
</reference>
<protein>
    <submittedName>
        <fullName evidence="7">TRAK1</fullName>
    </submittedName>
</protein>
<dbReference type="GO" id="GO:0006605">
    <property type="term" value="P:protein targeting"/>
    <property type="evidence" value="ECO:0007669"/>
    <property type="project" value="TreeGrafter"/>
</dbReference>
<name>A0A7R8CXU8_LEPSM</name>
<dbReference type="PANTHER" id="PTHR15751">
    <property type="entry name" value="TRAFFICKING KINESIN-BINDING PROTEIN"/>
    <property type="match status" value="1"/>
</dbReference>
<evidence type="ECO:0000256" key="5">
    <source>
        <dbReference type="SAM" id="MobiDB-lite"/>
    </source>
</evidence>
<evidence type="ECO:0000313" key="8">
    <source>
        <dbReference type="Proteomes" id="UP000675881"/>
    </source>
</evidence>
<proteinExistence type="predicted"/>
<dbReference type="OrthoDB" id="10067624at2759"/>
<sequence>MYVLIVIFGNVVASLDSPARLVELELVICEESISNSWSLTEISCSDDIPEVEIVSLLKEDKTPCYRLKADYRTQFVGYSNEDFSIIKTPVLSQEASEATASISAEQAQATLDYLLLCGDRLSQMTRTYHDIEAVTRLLQEKEKDLELAAKIGQELLERNKYLDERVTSLEGSALSSNELITQLRHDLTIKTGLLRAYTNDDNSNLEDDNKKLQEEASELSKEAYEFEEKEEKLVSDAVKHLTEANVQISYLNEEFTVKQDESFKQREEITHLLAQVCDLQTKVRTFKQENEDLDANVLIYKETQDELTKELAEFKEKYREVVDLLKDAQEELKVSRKKGAFYPGLGSHNLHGMFPSENEPPSKKGKGDSLLDEIHDTLKASKTIHPNVSNEEIEFSSRTGSGSNQYLSGGTAYNRAFNTYRYANQTGGYLARTASENAKGSTCGTLIYQVNIRLFLSLISSHKEEKPLKLVDFEIKSNEAKIEEDNNVIVQTVGELSLPSAKSNRNLRALAMPLGYVPGQDKPASINSWLESSPDIQGVPGGIPLGSVPSKIRNRGRPLGPVPEHSSIPNEESQSCDVFNNIEKLLPMSHGRRGSLHAECQTSNLTLPPESLLIGVLGSAPLGSVPGLCGETTYGSEEDLLESANNLTLPPISLPVGVLGSAPLGSVPGMKDQNESEELESTSGLTLPPQSLSVGILGSAPLGSVPGFSQSSKNKSLGAIGGGDYENELLEPAFNLTIHPNTLNQPPPLTVTSISNDKDSNSDEHKPTTIQERSASSAITGSWDSGVLSGDYNEVRGGAADGFSESGDIEFSVPTHNGELERALQKLNPVDIERRRRKLIALILGLKDMEVLQMSTQIQKILILKKHLRSNKYNLPYGVQTPDSIYSLSSKDWNVGRSGRLSGSNYNINGNTRPSLSGILEEKSGIVIKGGNIMGITCDELDSSEFGYSDFGGDSSFIRSDSTVIHPENPETTSTYSDRFSSRLQSTTDLRAVGTTNKFVGSGLGTSTFSTNIGIASLLNERNIHGGSNMSIYEPSIGGSVYEPSQIGSLYEPSQIESYYEPSIAESFYDPSIMSTTSRMSSRIGTRRASITDLNDVIEEYKIFSPTGTPTNSPLHSPPNESSGFYTKGGVQKKRRGFGILKKVEEVGLDNLLSHSSSVSSLFTEFEEIRLGDCDELKDIIPGSITLRHRPGSSNSREESFSPPPLESIQATDLKLGTVPDLDEHGPGIMLHRDNLNVGYLGVPGIPGTDALQKIRPDLGSVPENLSPITLENRSMKNSSSVMGNITTMFFGRKGGLL</sequence>
<accession>A0A7R8CXU8</accession>
<feature type="coiled-coil region" evidence="4">
    <location>
        <begin position="195"/>
        <end position="229"/>
    </location>
</feature>
<dbReference type="GO" id="GO:0017022">
    <property type="term" value="F:myosin binding"/>
    <property type="evidence" value="ECO:0007669"/>
    <property type="project" value="TreeGrafter"/>
</dbReference>
<dbReference type="EMBL" id="HG994585">
    <property type="protein sequence ID" value="CAF2965377.1"/>
    <property type="molecule type" value="Genomic_DNA"/>
</dbReference>
<feature type="region of interest" description="Disordered" evidence="5">
    <location>
        <begin position="666"/>
        <end position="687"/>
    </location>
</feature>
<evidence type="ECO:0000313" key="7">
    <source>
        <dbReference type="EMBL" id="CAF2965377.1"/>
    </source>
</evidence>
<feature type="domain" description="HAP1 N-terminal" evidence="6">
    <location>
        <begin position="59"/>
        <end position="338"/>
    </location>
</feature>
<dbReference type="Proteomes" id="UP000675881">
    <property type="component" value="Chromosome 6"/>
</dbReference>
<evidence type="ECO:0000256" key="2">
    <source>
        <dbReference type="ARBA" id="ARBA00023054"/>
    </source>
</evidence>
<dbReference type="GO" id="GO:0047496">
    <property type="term" value="P:vesicle transport along microtubule"/>
    <property type="evidence" value="ECO:0007669"/>
    <property type="project" value="TreeGrafter"/>
</dbReference>
<keyword evidence="8" id="KW-1185">Reference proteome</keyword>
<dbReference type="InterPro" id="IPR051946">
    <property type="entry name" value="Intracell_Traff-Reg"/>
</dbReference>
<keyword evidence="3" id="KW-0496">Mitochondrion</keyword>
<dbReference type="GO" id="GO:0048311">
    <property type="term" value="P:mitochondrion distribution"/>
    <property type="evidence" value="ECO:0007669"/>
    <property type="project" value="TreeGrafter"/>
</dbReference>
<comment type="subcellular location">
    <subcellularLocation>
        <location evidence="1">Mitochondrion</location>
    </subcellularLocation>
</comment>
<dbReference type="InterPro" id="IPR006933">
    <property type="entry name" value="HAP1_N"/>
</dbReference>
<feature type="coiled-coil region" evidence="4">
    <location>
        <begin position="297"/>
        <end position="338"/>
    </location>
</feature>
<keyword evidence="2 4" id="KW-0175">Coiled coil</keyword>
<organism evidence="7 8">
    <name type="scientific">Lepeophtheirus salmonis</name>
    <name type="common">Salmon louse</name>
    <name type="synonym">Caligus salmonis</name>
    <dbReference type="NCBI Taxonomy" id="72036"/>
    <lineage>
        <taxon>Eukaryota</taxon>
        <taxon>Metazoa</taxon>
        <taxon>Ecdysozoa</taxon>
        <taxon>Arthropoda</taxon>
        <taxon>Crustacea</taxon>
        <taxon>Multicrustacea</taxon>
        <taxon>Hexanauplia</taxon>
        <taxon>Copepoda</taxon>
        <taxon>Siphonostomatoida</taxon>
        <taxon>Caligidae</taxon>
        <taxon>Lepeophtheirus</taxon>
    </lineage>
</organism>
<dbReference type="SMART" id="SM01424">
    <property type="entry name" value="HAP1_N"/>
    <property type="match status" value="1"/>
</dbReference>
<dbReference type="Pfam" id="PF04849">
    <property type="entry name" value="HAP1_N"/>
    <property type="match status" value="2"/>
</dbReference>
<feature type="compositionally biased region" description="Polar residues" evidence="5">
    <location>
        <begin position="738"/>
        <end position="755"/>
    </location>
</feature>
<feature type="region of interest" description="Disordered" evidence="5">
    <location>
        <begin position="1106"/>
        <end position="1128"/>
    </location>
</feature>
<feature type="compositionally biased region" description="Polar residues" evidence="5">
    <location>
        <begin position="1106"/>
        <end position="1125"/>
    </location>
</feature>